<organism evidence="1 2">
    <name type="scientific">Dovyalis caffra</name>
    <dbReference type="NCBI Taxonomy" id="77055"/>
    <lineage>
        <taxon>Eukaryota</taxon>
        <taxon>Viridiplantae</taxon>
        <taxon>Streptophyta</taxon>
        <taxon>Embryophyta</taxon>
        <taxon>Tracheophyta</taxon>
        <taxon>Spermatophyta</taxon>
        <taxon>Magnoliopsida</taxon>
        <taxon>eudicotyledons</taxon>
        <taxon>Gunneridae</taxon>
        <taxon>Pentapetalae</taxon>
        <taxon>rosids</taxon>
        <taxon>fabids</taxon>
        <taxon>Malpighiales</taxon>
        <taxon>Salicaceae</taxon>
        <taxon>Flacourtieae</taxon>
        <taxon>Dovyalis</taxon>
    </lineage>
</organism>
<feature type="non-terminal residue" evidence="1">
    <location>
        <position position="57"/>
    </location>
</feature>
<sequence>MSRVKDRLFESGWDRVWNVVREKVGLAVCPKQFKHKYSKPYSPGYVNPLNSLRVPHT</sequence>
<accession>A0AAV1QMH5</accession>
<keyword evidence="2" id="KW-1185">Reference proteome</keyword>
<reference evidence="1 2" key="1">
    <citation type="submission" date="2024-01" db="EMBL/GenBank/DDBJ databases">
        <authorList>
            <person name="Waweru B."/>
        </authorList>
    </citation>
    <scope>NUCLEOTIDE SEQUENCE [LARGE SCALE GENOMIC DNA]</scope>
</reference>
<dbReference type="EMBL" id="CAWUPB010000030">
    <property type="protein sequence ID" value="CAK7322886.1"/>
    <property type="molecule type" value="Genomic_DNA"/>
</dbReference>
<evidence type="ECO:0000313" key="2">
    <source>
        <dbReference type="Proteomes" id="UP001314170"/>
    </source>
</evidence>
<dbReference type="Proteomes" id="UP001314170">
    <property type="component" value="Unassembled WGS sequence"/>
</dbReference>
<protein>
    <submittedName>
        <fullName evidence="1">Uncharacterized protein</fullName>
    </submittedName>
</protein>
<dbReference type="AlphaFoldDB" id="A0AAV1QMH5"/>
<comment type="caution">
    <text evidence="1">The sequence shown here is derived from an EMBL/GenBank/DDBJ whole genome shotgun (WGS) entry which is preliminary data.</text>
</comment>
<proteinExistence type="predicted"/>
<name>A0AAV1QMH5_9ROSI</name>
<evidence type="ECO:0000313" key="1">
    <source>
        <dbReference type="EMBL" id="CAK7322886.1"/>
    </source>
</evidence>
<gene>
    <name evidence="1" type="ORF">DCAF_LOCUS499</name>
</gene>